<dbReference type="OMA" id="LAQWPGI"/>
<feature type="compositionally biased region" description="Low complexity" evidence="1">
    <location>
        <begin position="782"/>
        <end position="804"/>
    </location>
</feature>
<name>A0A9J7LB13_BRAFL</name>
<feature type="compositionally biased region" description="Basic and acidic residues" evidence="1">
    <location>
        <begin position="1095"/>
        <end position="1107"/>
    </location>
</feature>
<gene>
    <name evidence="4" type="primary">LOC118417447</name>
</gene>
<dbReference type="GO" id="GO:1905762">
    <property type="term" value="F:CCR4-NOT complex binding"/>
    <property type="evidence" value="ECO:0000318"/>
    <property type="project" value="GO_Central"/>
</dbReference>
<evidence type="ECO:0000259" key="2">
    <source>
        <dbReference type="Pfam" id="PF15923"/>
    </source>
</evidence>
<feature type="compositionally biased region" description="Pro residues" evidence="1">
    <location>
        <begin position="621"/>
        <end position="681"/>
    </location>
</feature>
<feature type="region of interest" description="Disordered" evidence="1">
    <location>
        <begin position="493"/>
        <end position="519"/>
    </location>
</feature>
<dbReference type="GO" id="GO:0016601">
    <property type="term" value="P:Rac protein signal transduction"/>
    <property type="evidence" value="ECO:0000318"/>
    <property type="project" value="GO_Central"/>
</dbReference>
<dbReference type="RefSeq" id="XP_035678903.1">
    <property type="nucleotide sequence ID" value="XM_035823010.1"/>
</dbReference>
<protein>
    <submittedName>
        <fullName evidence="4">Granule associated Rac and RHOG effector protein 1-like</fullName>
    </submittedName>
</protein>
<feature type="compositionally biased region" description="Low complexity" evidence="1">
    <location>
        <begin position="942"/>
        <end position="958"/>
    </location>
</feature>
<sequence length="1116" mass="121308">MENIRRHFKEFKPKHDATEATTAAGHGQGPDVATASTGGSGGAEYRSPSASMPVTLDAHVSDIQQSVNHFLNTLNSLCGAGTQLAEVFSTVFEETMLWDVTRQLVQVWSDVSLATSSNSTQVKEEVVMALSELALKGEGDASTEGNSSLQEQDLQVLGKCLQCMLNLQYQFLTSYGSIMAAVKNSAGNHASLLAAESRQHGDAVLQSSREVALHSWQTVKQMLYSLHQCQAVTLPDLSQQNLSEQVRRDAGQRLDQAWQVYKRTLERFAGNEFRLLGGFYCNPQALEQVLKGCCSDDEIRQSATNPHLTDPTTLIYKELARVDVQIGSVVYRGTATGSPGQNIKNKMVAMRQLLQGAAEQHGKGSILGSVVDRLTCLVLSQACPSVTHPTSKTAVQLCFGRAGLVSVSCTSLPRGTTGARVTVSGTHVVVQVTTAWCLQKDNRVLSTLQRTSDDSCRLGVVDAIYTAIIDPARLLDGREQMLPTVQVKLRSDMFSQDSGPPSATAPASQPVLADYKMPGETIQRRGSLEGEGGIKKTFNKLTSKFGRKGSYSPSPSNDATKQSAFYSNSSQPAAAMATSNGSRFSAPVADQSGTSFTFPTRPTDQSAKSMTYPSRTVVAQDPPPPEMRPPPPEMRPPPPELRPPPPELRPPPPEMRPPPPELRPPPPEMRPPPPEMRPPPPEMRKEERRLSMIEEQAESNTLEEEKKGETSPEEAVEGANRGESERSPSLATEEEIQEVIDFLSRHHKPQPLATDGSPPGNRSNRKSWTTEAANFLSNLRTSDPNSLPSEKSSSEDTSSQRSNSLPRPSDFGRNTWPSRIRPVSLSGNLEQLAGSEFSSDPEYAHYVASMNNYLQAQQSKVRHRWGGEGMRTQWSSQEGRLNSTWPIPPSSNERYNSLPLLLPRSRLDSPPLVDQTKAASFFDLPLSSSEALGGSNSWCNMDSGSASSSDDTSSTNGDVFSMGLGLTGNDLIQKCSSEGGESTPESEHLQGFLDELAQMEPKSTKTWPPKSPWQRSLPGGFQFAEQPPPVDGHVAAIQQWSDPLPQGSAPEVHPSVTAQWSDPIPMAATSPWSTAGDNSPSTPPPLTGFPPHNDSAMRGHPKLDRRLAYMPPYQNM</sequence>
<dbReference type="GeneID" id="118417447"/>
<feature type="compositionally biased region" description="Polar residues" evidence="1">
    <location>
        <begin position="591"/>
        <end position="614"/>
    </location>
</feature>
<organism evidence="3 4">
    <name type="scientific">Branchiostoma floridae</name>
    <name type="common">Florida lancelet</name>
    <name type="synonym">Amphioxus</name>
    <dbReference type="NCBI Taxonomy" id="7739"/>
    <lineage>
        <taxon>Eukaryota</taxon>
        <taxon>Metazoa</taxon>
        <taxon>Chordata</taxon>
        <taxon>Cephalochordata</taxon>
        <taxon>Leptocardii</taxon>
        <taxon>Amphioxiformes</taxon>
        <taxon>Branchiostomatidae</taxon>
        <taxon>Branchiostoma</taxon>
    </lineage>
</organism>
<feature type="compositionally biased region" description="Polar residues" evidence="1">
    <location>
        <begin position="551"/>
        <end position="563"/>
    </location>
</feature>
<dbReference type="KEGG" id="bfo:118417447"/>
<feature type="region of interest" description="Disordered" evidence="1">
    <location>
        <begin position="544"/>
        <end position="563"/>
    </location>
</feature>
<proteinExistence type="predicted"/>
<feature type="region of interest" description="Disordered" evidence="1">
    <location>
        <begin position="942"/>
        <end position="961"/>
    </location>
</feature>
<feature type="domain" description="DUF4745" evidence="2">
    <location>
        <begin position="56"/>
        <end position="173"/>
    </location>
</feature>
<dbReference type="AlphaFoldDB" id="A0A9J7LB13"/>
<feature type="region of interest" description="Disordered" evidence="1">
    <location>
        <begin position="1"/>
        <end position="50"/>
    </location>
</feature>
<dbReference type="PANTHER" id="PTHR15703">
    <property type="entry name" value="RIKEN CDNA 4931406P16 GENE"/>
    <property type="match status" value="1"/>
</dbReference>
<dbReference type="PANTHER" id="PTHR15703:SF3">
    <property type="entry name" value="GRANULE ASSOCIATED RAC AND RHOG EFFECTOR PROTEIN 1"/>
    <property type="match status" value="1"/>
</dbReference>
<dbReference type="InterPro" id="IPR031813">
    <property type="entry name" value="DUF4745"/>
</dbReference>
<keyword evidence="3" id="KW-1185">Reference proteome</keyword>
<feature type="compositionally biased region" description="Basic and acidic residues" evidence="1">
    <location>
        <begin position="682"/>
        <end position="692"/>
    </location>
</feature>
<feature type="compositionally biased region" description="Polar residues" evidence="1">
    <location>
        <begin position="493"/>
        <end position="507"/>
    </location>
</feature>
<dbReference type="OrthoDB" id="8928145at2759"/>
<feature type="region of interest" description="Disordered" evidence="1">
    <location>
        <begin position="576"/>
        <end position="820"/>
    </location>
</feature>
<evidence type="ECO:0000313" key="3">
    <source>
        <dbReference type="Proteomes" id="UP000001554"/>
    </source>
</evidence>
<accession>A0A9J7LB13</accession>
<dbReference type="InterPro" id="IPR043385">
    <property type="entry name" value="GARRE1"/>
</dbReference>
<evidence type="ECO:0000313" key="4">
    <source>
        <dbReference type="RefSeq" id="XP_035678903.1"/>
    </source>
</evidence>
<reference evidence="4" key="2">
    <citation type="submission" date="2025-08" db="UniProtKB">
        <authorList>
            <consortium name="RefSeq"/>
        </authorList>
    </citation>
    <scope>IDENTIFICATION</scope>
    <source>
        <strain evidence="4">S238N-H82</strain>
        <tissue evidence="4">Testes</tissue>
    </source>
</reference>
<reference evidence="3" key="1">
    <citation type="journal article" date="2020" name="Nat. Ecol. Evol.">
        <title>Deeply conserved synteny resolves early events in vertebrate evolution.</title>
        <authorList>
            <person name="Simakov O."/>
            <person name="Marletaz F."/>
            <person name="Yue J.X."/>
            <person name="O'Connell B."/>
            <person name="Jenkins J."/>
            <person name="Brandt A."/>
            <person name="Calef R."/>
            <person name="Tung C.H."/>
            <person name="Huang T.K."/>
            <person name="Schmutz J."/>
            <person name="Satoh N."/>
            <person name="Yu J.K."/>
            <person name="Putnam N.H."/>
            <person name="Green R.E."/>
            <person name="Rokhsar D.S."/>
        </authorList>
    </citation>
    <scope>NUCLEOTIDE SEQUENCE [LARGE SCALE GENOMIC DNA]</scope>
    <source>
        <strain evidence="3">S238N-H82</strain>
    </source>
</reference>
<feature type="region of interest" description="Disordered" evidence="1">
    <location>
        <begin position="1065"/>
        <end position="1116"/>
    </location>
</feature>
<dbReference type="Pfam" id="PF15923">
    <property type="entry name" value="DUF4745"/>
    <property type="match status" value="1"/>
</dbReference>
<evidence type="ECO:0000256" key="1">
    <source>
        <dbReference type="SAM" id="MobiDB-lite"/>
    </source>
</evidence>
<feature type="compositionally biased region" description="Polar residues" evidence="1">
    <location>
        <begin position="760"/>
        <end position="781"/>
    </location>
</feature>
<dbReference type="Proteomes" id="UP000001554">
    <property type="component" value="Chromosome 6"/>
</dbReference>